<sequence>MSSVASAFVDAGPRPIDPIVLQIGEKKFYTTRQTIAESSVLSSLVHLRDPDPEKPYFVDADPALFEHILRYLRTGIFPLLHDVEKGHDIPLYHALQHQAEFYQIERLANWILARAYLDAVSTKTWPKCVTLHGEQQLAHIEEMIRAAGRTFKILKIKESRAKAFRCPNRNWRHDGLRSVCINSRCLGPERASYIHTTEMQVYTVDLVILEVRIHQELVMPISEQPALPPPYQNTQ</sequence>
<dbReference type="SUPFAM" id="SSF54695">
    <property type="entry name" value="POZ domain"/>
    <property type="match status" value="1"/>
</dbReference>
<accession>A0A9N9TZL1</accession>
<dbReference type="EMBL" id="CABFNO020001240">
    <property type="protein sequence ID" value="CAG9971194.1"/>
    <property type="molecule type" value="Genomic_DNA"/>
</dbReference>
<dbReference type="PANTHER" id="PTHR11145">
    <property type="entry name" value="BTB/POZ DOMAIN-CONTAINING ADAPTER FOR CUL3-MEDIATED RHOA DEGRADATION PROTEIN FAMILY MEMBER"/>
    <property type="match status" value="1"/>
</dbReference>
<dbReference type="CDD" id="cd18316">
    <property type="entry name" value="BTB_POZ_KCTD-like"/>
    <property type="match status" value="1"/>
</dbReference>
<gene>
    <name evidence="2" type="ORF">CBYS24578_00000318</name>
</gene>
<dbReference type="OrthoDB" id="2414723at2759"/>
<dbReference type="Pfam" id="PF02214">
    <property type="entry name" value="BTB_2"/>
    <property type="match status" value="1"/>
</dbReference>
<dbReference type="GO" id="GO:0051260">
    <property type="term" value="P:protein homooligomerization"/>
    <property type="evidence" value="ECO:0007669"/>
    <property type="project" value="InterPro"/>
</dbReference>
<evidence type="ECO:0000313" key="2">
    <source>
        <dbReference type="EMBL" id="CAG9971194.1"/>
    </source>
</evidence>
<name>A0A9N9TZL1_9HYPO</name>
<keyword evidence="3" id="KW-1185">Reference proteome</keyword>
<dbReference type="InterPro" id="IPR003131">
    <property type="entry name" value="T1-type_BTB"/>
</dbReference>
<reference evidence="2" key="1">
    <citation type="submission" date="2021-10" db="EMBL/GenBank/DDBJ databases">
        <authorList>
            <person name="Piombo E."/>
        </authorList>
    </citation>
    <scope>NUCLEOTIDE SEQUENCE</scope>
</reference>
<dbReference type="AlphaFoldDB" id="A0A9N9TZL1"/>
<dbReference type="InterPro" id="IPR045068">
    <property type="entry name" value="BACURD1-3"/>
</dbReference>
<dbReference type="Proteomes" id="UP000754883">
    <property type="component" value="Unassembled WGS sequence"/>
</dbReference>
<dbReference type="Gene3D" id="3.30.710.10">
    <property type="entry name" value="Potassium Channel Kv1.1, Chain A"/>
    <property type="match status" value="1"/>
</dbReference>
<organism evidence="2 3">
    <name type="scientific">Clonostachys byssicola</name>
    <dbReference type="NCBI Taxonomy" id="160290"/>
    <lineage>
        <taxon>Eukaryota</taxon>
        <taxon>Fungi</taxon>
        <taxon>Dikarya</taxon>
        <taxon>Ascomycota</taxon>
        <taxon>Pezizomycotina</taxon>
        <taxon>Sordariomycetes</taxon>
        <taxon>Hypocreomycetidae</taxon>
        <taxon>Hypocreales</taxon>
        <taxon>Bionectriaceae</taxon>
        <taxon>Clonostachys</taxon>
    </lineage>
</organism>
<feature type="domain" description="Potassium channel tetramerisation-type BTB" evidence="1">
    <location>
        <begin position="19"/>
        <end position="107"/>
    </location>
</feature>
<proteinExistence type="predicted"/>
<protein>
    <recommendedName>
        <fullName evidence="1">Potassium channel tetramerisation-type BTB domain-containing protein</fullName>
    </recommendedName>
</protein>
<comment type="caution">
    <text evidence="2">The sequence shown here is derived from an EMBL/GenBank/DDBJ whole genome shotgun (WGS) entry which is preliminary data.</text>
</comment>
<evidence type="ECO:0000259" key="1">
    <source>
        <dbReference type="Pfam" id="PF02214"/>
    </source>
</evidence>
<dbReference type="PANTHER" id="PTHR11145:SF12">
    <property type="entry name" value="BTB DOMAIN-CONTAINING PROTEIN"/>
    <property type="match status" value="1"/>
</dbReference>
<dbReference type="InterPro" id="IPR011333">
    <property type="entry name" value="SKP1/BTB/POZ_sf"/>
</dbReference>
<evidence type="ECO:0000313" key="3">
    <source>
        <dbReference type="Proteomes" id="UP000754883"/>
    </source>
</evidence>